<dbReference type="AlphaFoldDB" id="A0A401RER9"/>
<dbReference type="OMA" id="CNSINIY"/>
<protein>
    <recommendedName>
        <fullName evidence="3">Alpha-carbonic anhydrase domain-containing protein</fullName>
    </recommendedName>
</protein>
<evidence type="ECO:0000256" key="1">
    <source>
        <dbReference type="ARBA" id="ARBA00010718"/>
    </source>
</evidence>
<feature type="compositionally biased region" description="Polar residues" evidence="2">
    <location>
        <begin position="236"/>
        <end position="256"/>
    </location>
</feature>
<dbReference type="SMART" id="SM01057">
    <property type="entry name" value="Carb_anhydrase"/>
    <property type="match status" value="1"/>
</dbReference>
<organism evidence="4 5">
    <name type="scientific">Chiloscyllium punctatum</name>
    <name type="common">Brownbanded bambooshark</name>
    <name type="synonym">Hemiscyllium punctatum</name>
    <dbReference type="NCBI Taxonomy" id="137246"/>
    <lineage>
        <taxon>Eukaryota</taxon>
        <taxon>Metazoa</taxon>
        <taxon>Chordata</taxon>
        <taxon>Craniata</taxon>
        <taxon>Vertebrata</taxon>
        <taxon>Chondrichthyes</taxon>
        <taxon>Elasmobranchii</taxon>
        <taxon>Galeomorphii</taxon>
        <taxon>Galeoidea</taxon>
        <taxon>Orectolobiformes</taxon>
        <taxon>Hemiscylliidae</taxon>
        <taxon>Chiloscyllium</taxon>
    </lineage>
</organism>
<dbReference type="InterPro" id="IPR023561">
    <property type="entry name" value="Carbonic_anhydrase_a-class"/>
</dbReference>
<evidence type="ECO:0000313" key="5">
    <source>
        <dbReference type="Proteomes" id="UP000287033"/>
    </source>
</evidence>
<keyword evidence="5" id="KW-1185">Reference proteome</keyword>
<accession>A0A401RER9</accession>
<dbReference type="PANTHER" id="PTHR18952:SF124">
    <property type="entry name" value="CARBONIC ANHYDRASE 7"/>
    <property type="match status" value="1"/>
</dbReference>
<dbReference type="PROSITE" id="PS51144">
    <property type="entry name" value="ALPHA_CA_2"/>
    <property type="match status" value="1"/>
</dbReference>
<dbReference type="InterPro" id="IPR036398">
    <property type="entry name" value="CA_dom_sf"/>
</dbReference>
<dbReference type="InterPro" id="IPR001148">
    <property type="entry name" value="CA_dom"/>
</dbReference>
<dbReference type="STRING" id="137246.A0A401RER9"/>
<dbReference type="GO" id="GO:0051453">
    <property type="term" value="P:regulation of intracellular pH"/>
    <property type="evidence" value="ECO:0007669"/>
    <property type="project" value="TreeGrafter"/>
</dbReference>
<sequence>MNGQHCWGYGDDNGPSNWHKQFPFAQGDRQSPIDIVPAQAVYDASLTPISIFYSACTSLSIYNNGHSVMVEFEDCDDKTVVSDGPLENPYKLKQFHFHWGRRGSQGSEHTVDGKSYPGEIGDRHADMHKLTDALYMVKFKETKAPFKDFDPQCLLPKCKDYWTYAGSLTTPPLNESVTWIIFKEPISLSEKQKSGASAFSLGLRLHPFVPNPIPPLGETLRWDHVIHKVTECPKTSGPSAREQNQWAEWPNSTPIS</sequence>
<feature type="region of interest" description="Disordered" evidence="2">
    <location>
        <begin position="233"/>
        <end position="256"/>
    </location>
</feature>
<evidence type="ECO:0000256" key="2">
    <source>
        <dbReference type="SAM" id="MobiDB-lite"/>
    </source>
</evidence>
<evidence type="ECO:0000313" key="4">
    <source>
        <dbReference type="EMBL" id="GCC16586.1"/>
    </source>
</evidence>
<feature type="domain" description="Alpha-carbonic anhydrase" evidence="3">
    <location>
        <begin position="5"/>
        <end position="224"/>
    </location>
</feature>
<dbReference type="PANTHER" id="PTHR18952">
    <property type="entry name" value="CARBONIC ANHYDRASE"/>
    <property type="match status" value="1"/>
</dbReference>
<dbReference type="EMBL" id="BEZZ01002532">
    <property type="protein sequence ID" value="GCC16586.1"/>
    <property type="molecule type" value="Genomic_DNA"/>
</dbReference>
<reference evidence="4 5" key="1">
    <citation type="journal article" date="2018" name="Nat. Ecol. Evol.">
        <title>Shark genomes provide insights into elasmobranch evolution and the origin of vertebrates.</title>
        <authorList>
            <person name="Hara Y"/>
            <person name="Yamaguchi K"/>
            <person name="Onimaru K"/>
            <person name="Kadota M"/>
            <person name="Koyanagi M"/>
            <person name="Keeley SD"/>
            <person name="Tatsumi K"/>
            <person name="Tanaka K"/>
            <person name="Motone F"/>
            <person name="Kageyama Y"/>
            <person name="Nozu R"/>
            <person name="Adachi N"/>
            <person name="Nishimura O"/>
            <person name="Nakagawa R"/>
            <person name="Tanegashima C"/>
            <person name="Kiyatake I"/>
            <person name="Matsumoto R"/>
            <person name="Murakumo K"/>
            <person name="Nishida K"/>
            <person name="Terakita A"/>
            <person name="Kuratani S"/>
            <person name="Sato K"/>
            <person name="Hyodo S Kuraku.S."/>
        </authorList>
    </citation>
    <scope>NUCLEOTIDE SEQUENCE [LARGE SCALE GENOMIC DNA]</scope>
</reference>
<gene>
    <name evidence="4" type="ORF">chiPu_0020345</name>
</gene>
<comment type="caution">
    <text evidence="4">The sequence shown here is derived from an EMBL/GenBank/DDBJ whole genome shotgun (WGS) entry which is preliminary data.</text>
</comment>
<dbReference type="GO" id="GO:0005737">
    <property type="term" value="C:cytoplasm"/>
    <property type="evidence" value="ECO:0007669"/>
    <property type="project" value="TreeGrafter"/>
</dbReference>
<dbReference type="Proteomes" id="UP000287033">
    <property type="component" value="Unassembled WGS sequence"/>
</dbReference>
<comment type="similarity">
    <text evidence="1">Belongs to the alpha-carbonic anhydrase family.</text>
</comment>
<name>A0A401RER9_CHIPU</name>
<evidence type="ECO:0000259" key="3">
    <source>
        <dbReference type="PROSITE" id="PS51144"/>
    </source>
</evidence>
<dbReference type="GO" id="GO:0004089">
    <property type="term" value="F:carbonate dehydratase activity"/>
    <property type="evidence" value="ECO:0007669"/>
    <property type="project" value="InterPro"/>
</dbReference>
<dbReference type="GO" id="GO:0008270">
    <property type="term" value="F:zinc ion binding"/>
    <property type="evidence" value="ECO:0007669"/>
    <property type="project" value="InterPro"/>
</dbReference>
<dbReference type="SUPFAM" id="SSF51069">
    <property type="entry name" value="Carbonic anhydrase"/>
    <property type="match status" value="1"/>
</dbReference>
<dbReference type="Gene3D" id="3.10.200.10">
    <property type="entry name" value="Alpha carbonic anhydrase"/>
    <property type="match status" value="2"/>
</dbReference>
<dbReference type="Pfam" id="PF00194">
    <property type="entry name" value="Carb_anhydrase"/>
    <property type="match status" value="2"/>
</dbReference>
<dbReference type="OrthoDB" id="429145at2759"/>
<proteinExistence type="inferred from homology"/>